<evidence type="ECO:0000256" key="1">
    <source>
        <dbReference type="SAM" id="Phobius"/>
    </source>
</evidence>
<feature type="transmembrane region" description="Helical" evidence="1">
    <location>
        <begin position="67"/>
        <end position="85"/>
    </location>
</feature>
<comment type="caution">
    <text evidence="2">The sequence shown here is derived from an EMBL/GenBank/DDBJ whole genome shotgun (WGS) entry which is preliminary data.</text>
</comment>
<dbReference type="AlphaFoldDB" id="A0A6I4UYI4"/>
<keyword evidence="1" id="KW-0812">Transmembrane</keyword>
<feature type="transmembrane region" description="Helical" evidence="1">
    <location>
        <begin position="106"/>
        <end position="129"/>
    </location>
</feature>
<accession>A0A6I4UYI4</accession>
<organism evidence="2 3">
    <name type="scientific">Pontixanthobacter luteolus</name>
    <dbReference type="NCBI Taxonomy" id="295089"/>
    <lineage>
        <taxon>Bacteria</taxon>
        <taxon>Pseudomonadati</taxon>
        <taxon>Pseudomonadota</taxon>
        <taxon>Alphaproteobacteria</taxon>
        <taxon>Sphingomonadales</taxon>
        <taxon>Erythrobacteraceae</taxon>
        <taxon>Pontixanthobacter</taxon>
    </lineage>
</organism>
<keyword evidence="1" id="KW-0472">Membrane</keyword>
<feature type="transmembrane region" description="Helical" evidence="1">
    <location>
        <begin position="15"/>
        <end position="36"/>
    </location>
</feature>
<evidence type="ECO:0008006" key="4">
    <source>
        <dbReference type="Google" id="ProtNLM"/>
    </source>
</evidence>
<dbReference type="OrthoDB" id="7433190at2"/>
<sequence length="135" mass="15295">MGAWVEGIPSLLLQYRLWVGLAAIALSAATWAVDWFEIVYQCPFCRAQRTVIGLLGLLLILPNPSHWVARYLSAVFSVFGLSVGATQHFRGWVRIMGGEFEWGDQWYLNSWLLSGFAIFIIVALLMLIWSYQAPE</sequence>
<proteinExistence type="predicted"/>
<keyword evidence="1" id="KW-1133">Transmembrane helix</keyword>
<evidence type="ECO:0000313" key="3">
    <source>
        <dbReference type="Proteomes" id="UP000471435"/>
    </source>
</evidence>
<gene>
    <name evidence="2" type="ORF">GRI43_06090</name>
</gene>
<protein>
    <recommendedName>
        <fullName evidence="4">Disulfide bond formation protein B</fullName>
    </recommendedName>
</protein>
<keyword evidence="3" id="KW-1185">Reference proteome</keyword>
<dbReference type="Proteomes" id="UP000471435">
    <property type="component" value="Unassembled WGS sequence"/>
</dbReference>
<reference evidence="2 3" key="1">
    <citation type="submission" date="2019-12" db="EMBL/GenBank/DDBJ databases">
        <title>Genomic-based taxomic classification of the family Erythrobacteraceae.</title>
        <authorList>
            <person name="Xu L."/>
        </authorList>
    </citation>
    <scope>NUCLEOTIDE SEQUENCE [LARGE SCALE GENOMIC DNA]</scope>
    <source>
        <strain evidence="2 3">SW-109</strain>
    </source>
</reference>
<dbReference type="EMBL" id="WTYP01000001">
    <property type="protein sequence ID" value="MXP46957.1"/>
    <property type="molecule type" value="Genomic_DNA"/>
</dbReference>
<evidence type="ECO:0000313" key="2">
    <source>
        <dbReference type="EMBL" id="MXP46957.1"/>
    </source>
</evidence>
<name>A0A6I4UYI4_9SPHN</name>